<dbReference type="PROSITE" id="PS50850">
    <property type="entry name" value="MFS"/>
    <property type="match status" value="1"/>
</dbReference>
<sequence>MAQLQVGQPAGRGSTLWVIVITSVAGFITALDNLIVTTALPSIREDLGGNLEDLEWTVSAYTLAFAVLVMFGASLGDRFGRRRMFILGLGIFTAASVAAALAPGMNELIAARAVQGVGSAIVTPLTLTLLSAAVPAERRGAALGVWGAASGIAVAMGPLIGGTLTQHLSWQWIFWVNVPIGLALIPVSLLKLKESHGPNQSLDLIGTALASGGLFGIIYALVRGNADGWTSAPILGGLIGGAVLLIAFVRYELRTEHPMLPMRLFRHRSFSAINIASLLMFLGMFGAIFLLSQYLQLVGGYSPIEAGVRMLPWTAMPMIAGPLAGVLSDRVGGGPVVAVGMALNAVGLALWALAVEPDASYTSLLPALIVCGIGMGMFFAPSANLVMSTVRPEEQGIASGANNAIRELGGAIGVASLAAVFSSQGGYGSPAQFVDGLTPALWVGSGAVAVAAALAFSMPRKPKADNPTANPAAAAAGAA</sequence>
<dbReference type="AlphaFoldDB" id="L7ESV3"/>
<dbReference type="PANTHER" id="PTHR42718:SF42">
    <property type="entry name" value="EXPORT PROTEIN"/>
    <property type="match status" value="1"/>
</dbReference>
<feature type="transmembrane region" description="Helical" evidence="8">
    <location>
        <begin position="56"/>
        <end position="73"/>
    </location>
</feature>
<keyword evidence="7" id="KW-0046">Antibiotic resistance</keyword>
<gene>
    <name evidence="10" type="ORF">STRTUCAR8_07664</name>
</gene>
<feature type="transmembrane region" description="Helical" evidence="8">
    <location>
        <begin position="270"/>
        <end position="290"/>
    </location>
</feature>
<feature type="transmembrane region" description="Helical" evidence="8">
    <location>
        <begin position="439"/>
        <end position="456"/>
    </location>
</feature>
<keyword evidence="6 8" id="KW-0472">Membrane</keyword>
<dbReference type="Gene3D" id="1.20.1720.10">
    <property type="entry name" value="Multidrug resistance protein D"/>
    <property type="match status" value="1"/>
</dbReference>
<evidence type="ECO:0000256" key="5">
    <source>
        <dbReference type="ARBA" id="ARBA00022989"/>
    </source>
</evidence>
<dbReference type="GeneID" id="97404092"/>
<feature type="transmembrane region" description="Helical" evidence="8">
    <location>
        <begin position="228"/>
        <end position="249"/>
    </location>
</feature>
<evidence type="ECO:0000256" key="8">
    <source>
        <dbReference type="SAM" id="Phobius"/>
    </source>
</evidence>
<organism evidence="10 11">
    <name type="scientific">Streptomyces turgidiscabies (strain Car8)</name>
    <dbReference type="NCBI Taxonomy" id="698760"/>
    <lineage>
        <taxon>Bacteria</taxon>
        <taxon>Bacillati</taxon>
        <taxon>Actinomycetota</taxon>
        <taxon>Actinomycetes</taxon>
        <taxon>Kitasatosporales</taxon>
        <taxon>Streptomycetaceae</taxon>
        <taxon>Streptomyces</taxon>
    </lineage>
</organism>
<dbReference type="InterPro" id="IPR036259">
    <property type="entry name" value="MFS_trans_sf"/>
</dbReference>
<comment type="caution">
    <text evidence="10">The sequence shown here is derived from an EMBL/GenBank/DDBJ whole genome shotgun (WGS) entry which is preliminary data.</text>
</comment>
<dbReference type="GO" id="GO:0005886">
    <property type="term" value="C:plasma membrane"/>
    <property type="evidence" value="ECO:0007669"/>
    <property type="project" value="UniProtKB-SubCell"/>
</dbReference>
<dbReference type="PANTHER" id="PTHR42718">
    <property type="entry name" value="MAJOR FACILITATOR SUPERFAMILY MULTIDRUG TRANSPORTER MFSC"/>
    <property type="match status" value="1"/>
</dbReference>
<feature type="transmembrane region" description="Helical" evidence="8">
    <location>
        <begin position="172"/>
        <end position="190"/>
    </location>
</feature>
<keyword evidence="4 8" id="KW-0812">Transmembrane</keyword>
<dbReference type="GO" id="GO:0046677">
    <property type="term" value="P:response to antibiotic"/>
    <property type="evidence" value="ECO:0007669"/>
    <property type="project" value="UniProtKB-KW"/>
</dbReference>
<dbReference type="Proteomes" id="UP000010931">
    <property type="component" value="Unassembled WGS sequence"/>
</dbReference>
<keyword evidence="2" id="KW-0813">Transport</keyword>
<feature type="transmembrane region" description="Helical" evidence="8">
    <location>
        <begin position="334"/>
        <end position="353"/>
    </location>
</feature>
<keyword evidence="3" id="KW-1003">Cell membrane</keyword>
<evidence type="ECO:0000256" key="7">
    <source>
        <dbReference type="ARBA" id="ARBA00023251"/>
    </source>
</evidence>
<evidence type="ECO:0000259" key="9">
    <source>
        <dbReference type="PROSITE" id="PS50850"/>
    </source>
</evidence>
<evidence type="ECO:0000256" key="4">
    <source>
        <dbReference type="ARBA" id="ARBA00022692"/>
    </source>
</evidence>
<feature type="transmembrane region" description="Helical" evidence="8">
    <location>
        <begin position="408"/>
        <end position="427"/>
    </location>
</feature>
<feature type="transmembrane region" description="Helical" evidence="8">
    <location>
        <begin position="310"/>
        <end position="327"/>
    </location>
</feature>
<accession>L7ESV3</accession>
<evidence type="ECO:0000256" key="3">
    <source>
        <dbReference type="ARBA" id="ARBA00022475"/>
    </source>
</evidence>
<feature type="transmembrane region" description="Helical" evidence="8">
    <location>
        <begin position="202"/>
        <end position="222"/>
    </location>
</feature>
<evidence type="ECO:0000256" key="2">
    <source>
        <dbReference type="ARBA" id="ARBA00022448"/>
    </source>
</evidence>
<feature type="transmembrane region" description="Helical" evidence="8">
    <location>
        <begin position="16"/>
        <end position="36"/>
    </location>
</feature>
<dbReference type="Gene3D" id="1.20.1250.20">
    <property type="entry name" value="MFS general substrate transporter like domains"/>
    <property type="match status" value="1"/>
</dbReference>
<comment type="subcellular location">
    <subcellularLocation>
        <location evidence="1">Cell membrane</location>
        <topology evidence="1">Multi-pass membrane protein</topology>
    </subcellularLocation>
</comment>
<dbReference type="InterPro" id="IPR011701">
    <property type="entry name" value="MFS"/>
</dbReference>
<reference evidence="10 11" key="1">
    <citation type="journal article" date="2011" name="Plasmid">
        <title>Streptomyces turgidiscabies Car8 contains a modular pathogenicity island that shares virulence genes with other actinobacterial plant pathogens.</title>
        <authorList>
            <person name="Huguet-Tapia J.C."/>
            <person name="Badger J.H."/>
            <person name="Loria R."/>
            <person name="Pettis G.S."/>
        </authorList>
    </citation>
    <scope>NUCLEOTIDE SEQUENCE [LARGE SCALE GENOMIC DNA]</scope>
    <source>
        <strain evidence="10 11">Car8</strain>
    </source>
</reference>
<dbReference type="InterPro" id="IPR004638">
    <property type="entry name" value="EmrB-like"/>
</dbReference>
<proteinExistence type="predicted"/>
<feature type="transmembrane region" description="Helical" evidence="8">
    <location>
        <begin position="141"/>
        <end position="160"/>
    </location>
</feature>
<evidence type="ECO:0000256" key="6">
    <source>
        <dbReference type="ARBA" id="ARBA00023136"/>
    </source>
</evidence>
<feature type="domain" description="Major facilitator superfamily (MFS) profile" evidence="9">
    <location>
        <begin position="18"/>
        <end position="463"/>
    </location>
</feature>
<dbReference type="InterPro" id="IPR020846">
    <property type="entry name" value="MFS_dom"/>
</dbReference>
<dbReference type="GO" id="GO:0022857">
    <property type="term" value="F:transmembrane transporter activity"/>
    <property type="evidence" value="ECO:0007669"/>
    <property type="project" value="InterPro"/>
</dbReference>
<dbReference type="PRINTS" id="PR01036">
    <property type="entry name" value="TCRTETB"/>
</dbReference>
<evidence type="ECO:0000313" key="11">
    <source>
        <dbReference type="Proteomes" id="UP000010931"/>
    </source>
</evidence>
<dbReference type="EMBL" id="AEJB01000642">
    <property type="protein sequence ID" value="ELP61974.1"/>
    <property type="molecule type" value="Genomic_DNA"/>
</dbReference>
<dbReference type="SUPFAM" id="SSF103473">
    <property type="entry name" value="MFS general substrate transporter"/>
    <property type="match status" value="1"/>
</dbReference>
<keyword evidence="11" id="KW-1185">Reference proteome</keyword>
<feature type="transmembrane region" description="Helical" evidence="8">
    <location>
        <begin position="85"/>
        <end position="103"/>
    </location>
</feature>
<feature type="transmembrane region" description="Helical" evidence="8">
    <location>
        <begin position="365"/>
        <end position="387"/>
    </location>
</feature>
<feature type="transmembrane region" description="Helical" evidence="8">
    <location>
        <begin position="109"/>
        <end position="134"/>
    </location>
</feature>
<dbReference type="RefSeq" id="WP_006383112.1">
    <property type="nucleotide sequence ID" value="NZ_AEJB01000642.1"/>
</dbReference>
<dbReference type="CDD" id="cd17321">
    <property type="entry name" value="MFS_MMR_MDR_like"/>
    <property type="match status" value="1"/>
</dbReference>
<protein>
    <submittedName>
        <fullName evidence="10">Drug resistance MFS transporter, drug:H+ antiporter-2 (14 Spanner) (DHA2) family protein</fullName>
    </submittedName>
</protein>
<dbReference type="Pfam" id="PF07690">
    <property type="entry name" value="MFS_1"/>
    <property type="match status" value="1"/>
</dbReference>
<dbReference type="PATRIC" id="fig|698760.3.peg.9058"/>
<name>L7ESV3_STRT8</name>
<evidence type="ECO:0000313" key="10">
    <source>
        <dbReference type="EMBL" id="ELP61974.1"/>
    </source>
</evidence>
<keyword evidence="5 8" id="KW-1133">Transmembrane helix</keyword>
<dbReference type="NCBIfam" id="TIGR00711">
    <property type="entry name" value="efflux_EmrB"/>
    <property type="match status" value="1"/>
</dbReference>
<evidence type="ECO:0000256" key="1">
    <source>
        <dbReference type="ARBA" id="ARBA00004651"/>
    </source>
</evidence>